<accession>A0AAN9KG90</accession>
<reference evidence="11 12" key="1">
    <citation type="submission" date="2024-01" db="EMBL/GenBank/DDBJ databases">
        <title>The genomes of 5 underutilized Papilionoideae crops provide insights into root nodulation and disease resistance.</title>
        <authorList>
            <person name="Yuan L."/>
        </authorList>
    </citation>
    <scope>NUCLEOTIDE SEQUENCE [LARGE SCALE GENOMIC DNA]</scope>
    <source>
        <strain evidence="11">LY-2023</strain>
        <tissue evidence="11">Leaf</tissue>
    </source>
</reference>
<organism evidence="11 12">
    <name type="scientific">Clitoria ternatea</name>
    <name type="common">Butterfly pea</name>
    <dbReference type="NCBI Taxonomy" id="43366"/>
    <lineage>
        <taxon>Eukaryota</taxon>
        <taxon>Viridiplantae</taxon>
        <taxon>Streptophyta</taxon>
        <taxon>Embryophyta</taxon>
        <taxon>Tracheophyta</taxon>
        <taxon>Spermatophyta</taxon>
        <taxon>Magnoliopsida</taxon>
        <taxon>eudicotyledons</taxon>
        <taxon>Gunneridae</taxon>
        <taxon>Pentapetalae</taxon>
        <taxon>rosids</taxon>
        <taxon>fabids</taxon>
        <taxon>Fabales</taxon>
        <taxon>Fabaceae</taxon>
        <taxon>Papilionoideae</taxon>
        <taxon>50 kb inversion clade</taxon>
        <taxon>NPAAA clade</taxon>
        <taxon>indigoferoid/millettioid clade</taxon>
        <taxon>Phaseoleae</taxon>
        <taxon>Clitoria</taxon>
    </lineage>
</organism>
<keyword evidence="4" id="KW-0964">Secreted</keyword>
<feature type="chain" id="PRO_5042830604" description="Polygalacturonase" evidence="10">
    <location>
        <begin position="25"/>
        <end position="342"/>
    </location>
</feature>
<dbReference type="InterPro" id="IPR006626">
    <property type="entry name" value="PbH1"/>
</dbReference>
<feature type="signal peptide" evidence="10">
    <location>
        <begin position="1"/>
        <end position="24"/>
    </location>
</feature>
<dbReference type="PANTHER" id="PTHR31375">
    <property type="match status" value="1"/>
</dbReference>
<evidence type="ECO:0000256" key="8">
    <source>
        <dbReference type="PROSITE-ProRule" id="PRU10052"/>
    </source>
</evidence>
<keyword evidence="5 9" id="KW-0378">Hydrolase</keyword>
<dbReference type="InterPro" id="IPR000743">
    <property type="entry name" value="Glyco_hydro_28"/>
</dbReference>
<dbReference type="Proteomes" id="UP001359559">
    <property type="component" value="Unassembled WGS sequence"/>
</dbReference>
<keyword evidence="10" id="KW-0732">Signal</keyword>
<dbReference type="InterPro" id="IPR011050">
    <property type="entry name" value="Pectin_lyase_fold/virulence"/>
</dbReference>
<evidence type="ECO:0000256" key="1">
    <source>
        <dbReference type="ARBA" id="ARBA00004191"/>
    </source>
</evidence>
<dbReference type="EMBL" id="JAYKXN010000001">
    <property type="protein sequence ID" value="KAK7316872.1"/>
    <property type="molecule type" value="Genomic_DNA"/>
</dbReference>
<evidence type="ECO:0008006" key="13">
    <source>
        <dbReference type="Google" id="ProtNLM"/>
    </source>
</evidence>
<evidence type="ECO:0000256" key="6">
    <source>
        <dbReference type="ARBA" id="ARBA00023295"/>
    </source>
</evidence>
<comment type="similarity">
    <text evidence="2 9">Belongs to the glycosyl hydrolase 28 family.</text>
</comment>
<evidence type="ECO:0000256" key="7">
    <source>
        <dbReference type="ARBA" id="ARBA00023316"/>
    </source>
</evidence>
<feature type="active site" evidence="8">
    <location>
        <position position="249"/>
    </location>
</feature>
<keyword evidence="6 9" id="KW-0326">Glycosidase</keyword>
<dbReference type="InterPro" id="IPR012334">
    <property type="entry name" value="Pectin_lyas_fold"/>
</dbReference>
<keyword evidence="12" id="KW-1185">Reference proteome</keyword>
<protein>
    <recommendedName>
        <fullName evidence="13">Polygalacturonase</fullName>
    </recommendedName>
</protein>
<dbReference type="SUPFAM" id="SSF51126">
    <property type="entry name" value="Pectin lyase-like"/>
    <property type="match status" value="1"/>
</dbReference>
<evidence type="ECO:0000313" key="11">
    <source>
        <dbReference type="EMBL" id="KAK7316872.1"/>
    </source>
</evidence>
<evidence type="ECO:0000256" key="5">
    <source>
        <dbReference type="ARBA" id="ARBA00022801"/>
    </source>
</evidence>
<evidence type="ECO:0000313" key="12">
    <source>
        <dbReference type="Proteomes" id="UP001359559"/>
    </source>
</evidence>
<evidence type="ECO:0000256" key="9">
    <source>
        <dbReference type="RuleBase" id="RU361169"/>
    </source>
</evidence>
<dbReference type="Gene3D" id="2.160.20.10">
    <property type="entry name" value="Single-stranded right-handed beta-helix, Pectin lyase-like"/>
    <property type="match status" value="1"/>
</dbReference>
<dbReference type="GO" id="GO:0071555">
    <property type="term" value="P:cell wall organization"/>
    <property type="evidence" value="ECO:0007669"/>
    <property type="project" value="UniProtKB-KW"/>
</dbReference>
<keyword evidence="3" id="KW-0134">Cell wall</keyword>
<gene>
    <name evidence="11" type="ORF">RJT34_00643</name>
</gene>
<comment type="caution">
    <text evidence="11">The sequence shown here is derived from an EMBL/GenBank/DDBJ whole genome shotgun (WGS) entry which is preliminary data.</text>
</comment>
<evidence type="ECO:0000256" key="4">
    <source>
        <dbReference type="ARBA" id="ARBA00022525"/>
    </source>
</evidence>
<dbReference type="SMART" id="SM00710">
    <property type="entry name" value="PbH1"/>
    <property type="match status" value="5"/>
</dbReference>
<sequence>MKELFVVVVVLVFVIVSPSLCGRAIRLDATPSFNVFDYGANGDGETDDTQAFVKAWEGVCGSTQASATFVIPKGKTFLLQPLSLKGPCRPATVTIQLGGIITAPKSMNDWKWPSGDRHAWIQFWSISGLVINGGGQVDGQGAAWWNFADYNHRPTSIQFLGCKNLRLSTLTLINSPRNHISIDTCTGSDISNLHIIAPKDSPNTDGIDIAGSSNILVHDSNIQTGDDCIAINTGSSFINITGVFCGPGHGISVGSLGGSGAYATAEEIHVRNCTFTRTQNGARIKTWAGGSGYARKITFEDIVLVGAGNPVVINQDYSGEDENEVEGTGVRISDVSYRMWSN</sequence>
<name>A0AAN9KG90_CLITE</name>
<dbReference type="PROSITE" id="PS00502">
    <property type="entry name" value="POLYGALACTURONASE"/>
    <property type="match status" value="1"/>
</dbReference>
<evidence type="ECO:0000256" key="3">
    <source>
        <dbReference type="ARBA" id="ARBA00022512"/>
    </source>
</evidence>
<dbReference type="GO" id="GO:0005975">
    <property type="term" value="P:carbohydrate metabolic process"/>
    <property type="evidence" value="ECO:0007669"/>
    <property type="project" value="InterPro"/>
</dbReference>
<comment type="subcellular location">
    <subcellularLocation>
        <location evidence="1">Secreted</location>
        <location evidence="1">Cell wall</location>
    </subcellularLocation>
</comment>
<dbReference type="GO" id="GO:0004650">
    <property type="term" value="F:polygalacturonase activity"/>
    <property type="evidence" value="ECO:0007669"/>
    <property type="project" value="InterPro"/>
</dbReference>
<dbReference type="Pfam" id="PF00295">
    <property type="entry name" value="Glyco_hydro_28"/>
    <property type="match status" value="1"/>
</dbReference>
<keyword evidence="7" id="KW-0961">Cell wall biogenesis/degradation</keyword>
<proteinExistence type="inferred from homology"/>
<evidence type="ECO:0000256" key="10">
    <source>
        <dbReference type="SAM" id="SignalP"/>
    </source>
</evidence>
<dbReference type="AlphaFoldDB" id="A0AAN9KG90"/>
<evidence type="ECO:0000256" key="2">
    <source>
        <dbReference type="ARBA" id="ARBA00008834"/>
    </source>
</evidence>